<organism evidence="1 2">
    <name type="scientific">Panicum virgatum</name>
    <name type="common">Blackwell switchgrass</name>
    <dbReference type="NCBI Taxonomy" id="38727"/>
    <lineage>
        <taxon>Eukaryota</taxon>
        <taxon>Viridiplantae</taxon>
        <taxon>Streptophyta</taxon>
        <taxon>Embryophyta</taxon>
        <taxon>Tracheophyta</taxon>
        <taxon>Spermatophyta</taxon>
        <taxon>Magnoliopsida</taxon>
        <taxon>Liliopsida</taxon>
        <taxon>Poales</taxon>
        <taxon>Poaceae</taxon>
        <taxon>PACMAD clade</taxon>
        <taxon>Panicoideae</taxon>
        <taxon>Panicodae</taxon>
        <taxon>Paniceae</taxon>
        <taxon>Panicinae</taxon>
        <taxon>Panicum</taxon>
        <taxon>Panicum sect. Hiantes</taxon>
    </lineage>
</organism>
<dbReference type="PANTHER" id="PTHR33087:SF31">
    <property type="entry name" value="OS06G0482850 PROTEIN"/>
    <property type="match status" value="1"/>
</dbReference>
<evidence type="ECO:0000313" key="1">
    <source>
        <dbReference type="EMBL" id="KAG2535827.1"/>
    </source>
</evidence>
<dbReference type="EMBL" id="CM029054">
    <property type="protein sequence ID" value="KAG2535827.1"/>
    <property type="molecule type" value="Genomic_DNA"/>
</dbReference>
<gene>
    <name evidence="1" type="ORF">PVAP13_9NG134546</name>
</gene>
<comment type="caution">
    <text evidence="1">The sequence shown here is derived from an EMBL/GenBank/DDBJ whole genome shotgun (WGS) entry which is preliminary data.</text>
</comment>
<dbReference type="AlphaFoldDB" id="A0A8T0MFE2"/>
<dbReference type="PANTHER" id="PTHR33087">
    <property type="entry name" value="OS07G0539200 PROTEIN"/>
    <property type="match status" value="1"/>
</dbReference>
<dbReference type="Proteomes" id="UP000823388">
    <property type="component" value="Chromosome 9N"/>
</dbReference>
<sequence>MEFIPGEPERRLAWVTACAGRTVAIRDAERDVSLHALIAVQLDARVRLTCEQVRRDVLRQLHIPEHLMGVTKMKDATFLLRFVQPAQRNAALVRGLLAAGRTRLHLMPWTRQFGATAASKLPYRVRVCIEGIPEHAAHIEVLSKLFPPNAIID</sequence>
<dbReference type="InterPro" id="IPR053253">
    <property type="entry name" value="Sex_diff_modulator"/>
</dbReference>
<accession>A0A8T0MFE2</accession>
<protein>
    <submittedName>
        <fullName evidence="1">Uncharacterized protein</fullName>
    </submittedName>
</protein>
<evidence type="ECO:0000313" key="2">
    <source>
        <dbReference type="Proteomes" id="UP000823388"/>
    </source>
</evidence>
<keyword evidence="2" id="KW-1185">Reference proteome</keyword>
<reference evidence="1" key="1">
    <citation type="submission" date="2020-05" db="EMBL/GenBank/DDBJ databases">
        <title>WGS assembly of Panicum virgatum.</title>
        <authorList>
            <person name="Lovell J.T."/>
            <person name="Jenkins J."/>
            <person name="Shu S."/>
            <person name="Juenger T.E."/>
            <person name="Schmutz J."/>
        </authorList>
    </citation>
    <scope>NUCLEOTIDE SEQUENCE</scope>
    <source>
        <strain evidence="1">AP13</strain>
    </source>
</reference>
<proteinExistence type="predicted"/>
<name>A0A8T0MFE2_PANVG</name>